<evidence type="ECO:0000313" key="2">
    <source>
        <dbReference type="EMBL" id="NYH52241.1"/>
    </source>
</evidence>
<dbReference type="AlphaFoldDB" id="A0A7Y9XAJ0"/>
<dbReference type="RefSeq" id="WP_218908686.1">
    <property type="nucleotide sequence ID" value="NZ_JACCHL010000001.1"/>
</dbReference>
<accession>A0A7Y9XAJ0</accession>
<proteinExistence type="predicted"/>
<sequence>MPALTSSPIPAVLAKLRPLDVDTITDLSRYLATVPDPRSPRGLWYPLTSILLICACAAISGAKTIDELAEWGQRATDDLLTAISVRPHPLGWRRAPCAPTIDRILCRIDAAALDAAINAYLTDRHRAAR</sequence>
<gene>
    <name evidence="2" type="ORF">HNR06_001830</name>
</gene>
<protein>
    <recommendedName>
        <fullName evidence="1">H repeat-associated protein N-terminal domain-containing protein</fullName>
    </recommendedName>
</protein>
<dbReference type="Proteomes" id="UP000584931">
    <property type="component" value="Unassembled WGS sequence"/>
</dbReference>
<organism evidence="2 3">
    <name type="scientific">Nocardiopsis sinuspersici</name>
    <dbReference type="NCBI Taxonomy" id="501010"/>
    <lineage>
        <taxon>Bacteria</taxon>
        <taxon>Bacillati</taxon>
        <taxon>Actinomycetota</taxon>
        <taxon>Actinomycetes</taxon>
        <taxon>Streptosporangiales</taxon>
        <taxon>Nocardiopsidaceae</taxon>
        <taxon>Nocardiopsis</taxon>
    </lineage>
</organism>
<dbReference type="EMBL" id="JACCHL010000001">
    <property type="protein sequence ID" value="NYH52241.1"/>
    <property type="molecule type" value="Genomic_DNA"/>
</dbReference>
<dbReference type="InterPro" id="IPR032806">
    <property type="entry name" value="YbfD_N"/>
</dbReference>
<evidence type="ECO:0000259" key="1">
    <source>
        <dbReference type="Pfam" id="PF13808"/>
    </source>
</evidence>
<dbReference type="Pfam" id="PF13808">
    <property type="entry name" value="DDE_Tnp_1_assoc"/>
    <property type="match status" value="1"/>
</dbReference>
<reference evidence="2 3" key="1">
    <citation type="submission" date="2020-07" db="EMBL/GenBank/DDBJ databases">
        <title>Sequencing the genomes of 1000 actinobacteria strains.</title>
        <authorList>
            <person name="Klenk H.-P."/>
        </authorList>
    </citation>
    <scope>NUCLEOTIDE SEQUENCE [LARGE SCALE GENOMIC DNA]</scope>
    <source>
        <strain evidence="2 3">DSM 45278</strain>
    </source>
</reference>
<name>A0A7Y9XAJ0_9ACTN</name>
<comment type="caution">
    <text evidence="2">The sequence shown here is derived from an EMBL/GenBank/DDBJ whole genome shotgun (WGS) entry which is preliminary data.</text>
</comment>
<feature type="domain" description="H repeat-associated protein N-terminal" evidence="1">
    <location>
        <begin position="30"/>
        <end position="120"/>
    </location>
</feature>
<evidence type="ECO:0000313" key="3">
    <source>
        <dbReference type="Proteomes" id="UP000584931"/>
    </source>
</evidence>